<proteinExistence type="predicted"/>
<evidence type="ECO:0000313" key="1">
    <source>
        <dbReference type="EMBL" id="ATI16604.1"/>
    </source>
</evidence>
<reference evidence="2" key="1">
    <citation type="submission" date="2017-08" db="EMBL/GenBank/DDBJ databases">
        <authorList>
            <person name="Bringhurst R.M."/>
        </authorList>
    </citation>
    <scope>NUCLEOTIDE SEQUENCE [LARGE SCALE GENOMIC DNA]</scope>
</reference>
<accession>A0A291LC34</accession>
<organism evidence="1 2">
    <name type="scientific">Salmonella phage LVR16A</name>
    <dbReference type="NCBI Taxonomy" id="2041204"/>
    <lineage>
        <taxon>Viruses</taxon>
        <taxon>Duplodnaviria</taxon>
        <taxon>Heunggongvirae</taxon>
        <taxon>Uroviricota</taxon>
        <taxon>Caudoviricetes</taxon>
        <taxon>Demerecviridae</taxon>
        <taxon>Markadamsvirinae</taxon>
        <taxon>Epseptimavirus</taxon>
        <taxon>Epseptimavirus LVR16A</taxon>
    </lineage>
</organism>
<dbReference type="KEGG" id="vg:54994935"/>
<dbReference type="GeneID" id="54994935"/>
<dbReference type="RefSeq" id="YP_009804343.1">
    <property type="nucleotide sequence ID" value="NC_048000.1"/>
</dbReference>
<protein>
    <submittedName>
        <fullName evidence="1">Uncharacterized protein</fullName>
    </submittedName>
</protein>
<evidence type="ECO:0000313" key="2">
    <source>
        <dbReference type="Proteomes" id="UP000259070"/>
    </source>
</evidence>
<name>A0A291LC34_9CAUD</name>
<dbReference type="EMBL" id="MF681663">
    <property type="protein sequence ID" value="ATI16604.1"/>
    <property type="molecule type" value="Genomic_DNA"/>
</dbReference>
<keyword evidence="2" id="KW-1185">Reference proteome</keyword>
<sequence>MLSRSINVEARTLDSHCLSVSNHVVATDLEDRNVKIKVPVLIYLIETINLTGMLAPQQ</sequence>
<dbReference type="Proteomes" id="UP000259070">
    <property type="component" value="Segment"/>
</dbReference>